<evidence type="ECO:0000313" key="4">
    <source>
        <dbReference type="EMBL" id="PYZ97773.1"/>
    </source>
</evidence>
<feature type="domain" description="Inosine/uridine-preferring nucleoside hydrolase" evidence="3">
    <location>
        <begin position="6"/>
        <end position="306"/>
    </location>
</feature>
<comment type="caution">
    <text evidence="4">The sequence shown here is derived from an EMBL/GenBank/DDBJ whole genome shotgun (WGS) entry which is preliminary data.</text>
</comment>
<dbReference type="InterPro" id="IPR001910">
    <property type="entry name" value="Inosine/uridine_hydrolase_dom"/>
</dbReference>
<dbReference type="SUPFAM" id="SSF53590">
    <property type="entry name" value="Nucleoside hydrolase"/>
    <property type="match status" value="1"/>
</dbReference>
<dbReference type="PANTHER" id="PTHR12304:SF4">
    <property type="entry name" value="URIDINE NUCLEOSIDASE"/>
    <property type="match status" value="1"/>
</dbReference>
<evidence type="ECO:0000256" key="2">
    <source>
        <dbReference type="ARBA" id="ARBA00023295"/>
    </source>
</evidence>
<accession>A0A2W0H7C7</accession>
<dbReference type="GO" id="GO:0008477">
    <property type="term" value="F:purine nucleosidase activity"/>
    <property type="evidence" value="ECO:0007669"/>
    <property type="project" value="TreeGrafter"/>
</dbReference>
<name>A0A2W0H7C7_9BACI</name>
<dbReference type="Proteomes" id="UP000248066">
    <property type="component" value="Unassembled WGS sequence"/>
</dbReference>
<dbReference type="Pfam" id="PF01156">
    <property type="entry name" value="IU_nuc_hydro"/>
    <property type="match status" value="1"/>
</dbReference>
<protein>
    <submittedName>
        <fullName evidence="4">Nucleoside hydrolase</fullName>
    </submittedName>
</protein>
<sequence length="320" mass="35836">MVKNILMFADPGVDDAIAIMYAVLHPNINVVGIVSGYGNVEVETTTRNILALLNMLEVDIPVYGGANQPASDVYVEFYPEVHGTEGLGKFEPEGLGYQLTNFTDLYAVFDKHEDVSIVDIGRNTGLMIAYMLGKQKMEKAKECYLMGGAFLVPGNVTPAAEANFYADPVASKFVFENIKSHVFPLDATGKALVTPEMIGYLADWSPFERIREPLREMFTYYAEVYQTFIPGIDGALIHDLLPMMFLTDPDMLTMVEREIFIETSTGPARGASIADFRPNYGITPDDLEEEYPKHLIAMDIDYERFYYLFMNVFMNLPVNG</sequence>
<dbReference type="CDD" id="cd00455">
    <property type="entry name" value="nuc_hydro"/>
    <property type="match status" value="1"/>
</dbReference>
<keyword evidence="1 4" id="KW-0378">Hydrolase</keyword>
<dbReference type="GO" id="GO:0006152">
    <property type="term" value="P:purine nucleoside catabolic process"/>
    <property type="evidence" value="ECO:0007669"/>
    <property type="project" value="TreeGrafter"/>
</dbReference>
<dbReference type="InterPro" id="IPR023186">
    <property type="entry name" value="IUNH"/>
</dbReference>
<dbReference type="OrthoDB" id="9797882at2"/>
<reference evidence="4 5" key="1">
    <citation type="submission" date="2017-10" db="EMBL/GenBank/DDBJ databases">
        <title>Bacillus sp. nov., a halophilic bacterium isolated from a Yangshapao Lake.</title>
        <authorList>
            <person name="Wang H."/>
        </authorList>
    </citation>
    <scope>NUCLEOTIDE SEQUENCE [LARGE SCALE GENOMIC DNA]</scope>
    <source>
        <strain evidence="4 5">YSP-3</strain>
    </source>
</reference>
<keyword evidence="2" id="KW-0326">Glycosidase</keyword>
<dbReference type="AlphaFoldDB" id="A0A2W0H7C7"/>
<keyword evidence="5" id="KW-1185">Reference proteome</keyword>
<proteinExistence type="predicted"/>
<dbReference type="EMBL" id="PDOF01000001">
    <property type="protein sequence ID" value="PYZ97773.1"/>
    <property type="molecule type" value="Genomic_DNA"/>
</dbReference>
<organism evidence="4 5">
    <name type="scientific">Alteribacter lacisalsi</name>
    <dbReference type="NCBI Taxonomy" id="2045244"/>
    <lineage>
        <taxon>Bacteria</taxon>
        <taxon>Bacillati</taxon>
        <taxon>Bacillota</taxon>
        <taxon>Bacilli</taxon>
        <taxon>Bacillales</taxon>
        <taxon>Bacillaceae</taxon>
        <taxon>Alteribacter</taxon>
    </lineage>
</organism>
<evidence type="ECO:0000256" key="1">
    <source>
        <dbReference type="ARBA" id="ARBA00022801"/>
    </source>
</evidence>
<gene>
    <name evidence="4" type="ORF">CR205_04040</name>
</gene>
<dbReference type="RefSeq" id="WP_110517194.1">
    <property type="nucleotide sequence ID" value="NZ_PDOF01000001.1"/>
</dbReference>
<dbReference type="InterPro" id="IPR036452">
    <property type="entry name" value="Ribo_hydro-like"/>
</dbReference>
<dbReference type="GO" id="GO:0005829">
    <property type="term" value="C:cytosol"/>
    <property type="evidence" value="ECO:0007669"/>
    <property type="project" value="TreeGrafter"/>
</dbReference>
<evidence type="ECO:0000259" key="3">
    <source>
        <dbReference type="Pfam" id="PF01156"/>
    </source>
</evidence>
<evidence type="ECO:0000313" key="5">
    <source>
        <dbReference type="Proteomes" id="UP000248066"/>
    </source>
</evidence>
<dbReference type="PANTHER" id="PTHR12304">
    <property type="entry name" value="INOSINE-URIDINE PREFERRING NUCLEOSIDE HYDROLASE"/>
    <property type="match status" value="1"/>
</dbReference>
<dbReference type="Gene3D" id="3.90.245.10">
    <property type="entry name" value="Ribonucleoside hydrolase-like"/>
    <property type="match status" value="1"/>
</dbReference>